<dbReference type="KEGG" id="fes:HER31_08215"/>
<dbReference type="Gene3D" id="3.90.1720.10">
    <property type="entry name" value="endopeptidase domain like (from Nostoc punctiforme)"/>
    <property type="match status" value="1"/>
</dbReference>
<proteinExistence type="predicted"/>
<organism evidence="1 2">
    <name type="scientific">Ferrimonas lipolytica</name>
    <dbReference type="NCBI Taxonomy" id="2724191"/>
    <lineage>
        <taxon>Bacteria</taxon>
        <taxon>Pseudomonadati</taxon>
        <taxon>Pseudomonadota</taxon>
        <taxon>Gammaproteobacteria</taxon>
        <taxon>Alteromonadales</taxon>
        <taxon>Ferrimonadaceae</taxon>
        <taxon>Ferrimonas</taxon>
    </lineage>
</organism>
<keyword evidence="2" id="KW-1185">Reference proteome</keyword>
<evidence type="ECO:0000313" key="1">
    <source>
        <dbReference type="EMBL" id="QIZ76857.1"/>
    </source>
</evidence>
<sequence length="192" mass="21755">MALPWLLMIAGVAVAADYRSKRKTVQTDRYLRPSRDRSLALRPSEFLPGKRFVSPQPGSVVVCHVYGVVEHSGIWLGDDTIAELHGSGLIRGISAKRFLTGRTGATIFTCCDHLHRPFATASAVDRAAQQLFTHRDYHLRRNNCHRFVWYCLTGEELMIRSFDNLNRMLADFYGAALYWDPVEVDEDLSLAQ</sequence>
<accession>A0A6H1UCM5</accession>
<gene>
    <name evidence="1" type="ORF">HER31_08215</name>
</gene>
<name>A0A6H1UCM5_9GAMM</name>
<protein>
    <recommendedName>
        <fullName evidence="3">Lecithin retinol acyltransferase</fullName>
    </recommendedName>
</protein>
<dbReference type="RefSeq" id="WP_168660118.1">
    <property type="nucleotide sequence ID" value="NZ_CP051180.1"/>
</dbReference>
<dbReference type="Proteomes" id="UP000501602">
    <property type="component" value="Chromosome"/>
</dbReference>
<evidence type="ECO:0008006" key="3">
    <source>
        <dbReference type="Google" id="ProtNLM"/>
    </source>
</evidence>
<dbReference type="AlphaFoldDB" id="A0A6H1UCM5"/>
<dbReference type="EMBL" id="CP051180">
    <property type="protein sequence ID" value="QIZ76857.1"/>
    <property type="molecule type" value="Genomic_DNA"/>
</dbReference>
<evidence type="ECO:0000313" key="2">
    <source>
        <dbReference type="Proteomes" id="UP000501602"/>
    </source>
</evidence>
<reference evidence="1 2" key="1">
    <citation type="submission" date="2020-04" db="EMBL/GenBank/DDBJ databases">
        <title>Ferrimonas sp. S7 isolated from sea water.</title>
        <authorList>
            <person name="Bae S.S."/>
            <person name="Baek K."/>
        </authorList>
    </citation>
    <scope>NUCLEOTIDE SEQUENCE [LARGE SCALE GENOMIC DNA]</scope>
    <source>
        <strain evidence="1 2">S7</strain>
    </source>
</reference>